<dbReference type="AlphaFoldDB" id="A0A4Y2HJE3"/>
<dbReference type="Proteomes" id="UP000499080">
    <property type="component" value="Unassembled WGS sequence"/>
</dbReference>
<feature type="non-terminal residue" evidence="1">
    <location>
        <position position="1"/>
    </location>
</feature>
<sequence length="31" mass="3525">KVVETILLRLPEKMACYAIMLMILAAKEVYA</sequence>
<organism evidence="1 2">
    <name type="scientific">Araneus ventricosus</name>
    <name type="common">Orbweaver spider</name>
    <name type="synonym">Epeira ventricosa</name>
    <dbReference type="NCBI Taxonomy" id="182803"/>
    <lineage>
        <taxon>Eukaryota</taxon>
        <taxon>Metazoa</taxon>
        <taxon>Ecdysozoa</taxon>
        <taxon>Arthropoda</taxon>
        <taxon>Chelicerata</taxon>
        <taxon>Arachnida</taxon>
        <taxon>Araneae</taxon>
        <taxon>Araneomorphae</taxon>
        <taxon>Entelegynae</taxon>
        <taxon>Araneoidea</taxon>
        <taxon>Araneidae</taxon>
        <taxon>Araneus</taxon>
    </lineage>
</organism>
<protein>
    <submittedName>
        <fullName evidence="1">Uncharacterized protein</fullName>
    </submittedName>
</protein>
<dbReference type="EMBL" id="BGPR01001981">
    <property type="protein sequence ID" value="GBM65504.1"/>
    <property type="molecule type" value="Genomic_DNA"/>
</dbReference>
<proteinExistence type="predicted"/>
<keyword evidence="2" id="KW-1185">Reference proteome</keyword>
<accession>A0A4Y2HJE3</accession>
<gene>
    <name evidence="1" type="ORF">AVEN_214853_1</name>
</gene>
<reference evidence="1 2" key="1">
    <citation type="journal article" date="2019" name="Sci. Rep.">
        <title>Orb-weaving spider Araneus ventricosus genome elucidates the spidroin gene catalogue.</title>
        <authorList>
            <person name="Kono N."/>
            <person name="Nakamura H."/>
            <person name="Ohtoshi R."/>
            <person name="Moran D.A.P."/>
            <person name="Shinohara A."/>
            <person name="Yoshida Y."/>
            <person name="Fujiwara M."/>
            <person name="Mori M."/>
            <person name="Tomita M."/>
            <person name="Arakawa K."/>
        </authorList>
    </citation>
    <scope>NUCLEOTIDE SEQUENCE [LARGE SCALE GENOMIC DNA]</scope>
</reference>
<name>A0A4Y2HJE3_ARAVE</name>
<evidence type="ECO:0000313" key="2">
    <source>
        <dbReference type="Proteomes" id="UP000499080"/>
    </source>
</evidence>
<evidence type="ECO:0000313" key="1">
    <source>
        <dbReference type="EMBL" id="GBM65504.1"/>
    </source>
</evidence>
<comment type="caution">
    <text evidence="1">The sequence shown here is derived from an EMBL/GenBank/DDBJ whole genome shotgun (WGS) entry which is preliminary data.</text>
</comment>